<protein>
    <submittedName>
        <fullName evidence="5">Putative hemolymph juvenile hormone binding protein</fullName>
    </submittedName>
</protein>
<dbReference type="AlphaFoldDB" id="A0A6B2EBL7"/>
<feature type="signal peptide" evidence="4">
    <location>
        <begin position="1"/>
        <end position="20"/>
    </location>
</feature>
<dbReference type="FunFam" id="3.15.10.30:FF:000001">
    <property type="entry name" value="Takeout-like protein 1"/>
    <property type="match status" value="1"/>
</dbReference>
<dbReference type="SMART" id="SM00700">
    <property type="entry name" value="JHBP"/>
    <property type="match status" value="1"/>
</dbReference>
<dbReference type="InterPro" id="IPR038606">
    <property type="entry name" value="To_sf"/>
</dbReference>
<organism evidence="5">
    <name type="scientific">Phlebotomus kandelakii</name>
    <dbReference type="NCBI Taxonomy" id="1109342"/>
    <lineage>
        <taxon>Eukaryota</taxon>
        <taxon>Metazoa</taxon>
        <taxon>Ecdysozoa</taxon>
        <taxon>Arthropoda</taxon>
        <taxon>Hexapoda</taxon>
        <taxon>Insecta</taxon>
        <taxon>Pterygota</taxon>
        <taxon>Neoptera</taxon>
        <taxon>Endopterygota</taxon>
        <taxon>Diptera</taxon>
        <taxon>Nematocera</taxon>
        <taxon>Psychodoidea</taxon>
        <taxon>Psychodidae</taxon>
        <taxon>Phlebotomus</taxon>
        <taxon>Larroussius</taxon>
    </lineage>
</organism>
<evidence type="ECO:0000256" key="1">
    <source>
        <dbReference type="ARBA" id="ARBA00022729"/>
    </source>
</evidence>
<keyword evidence="1 4" id="KW-0732">Signal</keyword>
<dbReference type="PANTHER" id="PTHR11008">
    <property type="entry name" value="PROTEIN TAKEOUT-LIKE PROTEIN"/>
    <property type="match status" value="1"/>
</dbReference>
<dbReference type="Pfam" id="PF06585">
    <property type="entry name" value="JHBP"/>
    <property type="match status" value="1"/>
</dbReference>
<evidence type="ECO:0000256" key="3">
    <source>
        <dbReference type="ARBA" id="ARBA00060902"/>
    </source>
</evidence>
<dbReference type="InterPro" id="IPR010562">
    <property type="entry name" value="Haemolymph_juvenile_hormone-bd"/>
</dbReference>
<proteinExistence type="inferred from homology"/>
<comment type="similarity">
    <text evidence="3">Belongs to the TO family.</text>
</comment>
<dbReference type="GO" id="GO:0005615">
    <property type="term" value="C:extracellular space"/>
    <property type="evidence" value="ECO:0007669"/>
    <property type="project" value="TreeGrafter"/>
</dbReference>
<dbReference type="GO" id="GO:0007623">
    <property type="term" value="P:circadian rhythm"/>
    <property type="evidence" value="ECO:0007669"/>
    <property type="project" value="UniProtKB-ARBA"/>
</dbReference>
<feature type="chain" id="PRO_5025366324" evidence="4">
    <location>
        <begin position="21"/>
        <end position="249"/>
    </location>
</feature>
<keyword evidence="2" id="KW-0090">Biological rhythms</keyword>
<dbReference type="EMBL" id="GIFK01002003">
    <property type="protein sequence ID" value="NBJ59706.1"/>
    <property type="molecule type" value="Transcribed_RNA"/>
</dbReference>
<dbReference type="PANTHER" id="PTHR11008:SF32">
    <property type="entry name" value="CIRCADIAN CLOCK-CONTROLLED PROTEIN DAYWAKE-RELATED"/>
    <property type="match status" value="1"/>
</dbReference>
<evidence type="ECO:0000256" key="2">
    <source>
        <dbReference type="ARBA" id="ARBA00023108"/>
    </source>
</evidence>
<accession>A0A6B2EBL7</accession>
<sequence>MIKFIVVLMSVLLFVKSSLAAKFPADIPKCKAADLKCLPEIITKVIRMVPNGHRGLHLLPIDPLHVNEIKITQERESPVNINLMLSDTDIIGLKNVEVTKVKGFDKDPTNVVFEAEAKLDQVLLLGRYKIDGRVLILPIQGNGKSNLTLDNLTLKIKFKTTQTYKNSKLYIQTKDFLFSFTTTHLHINFENLFNGDKALSDNMNMFLNDNWSDILGELKPAINEAFSQIFNTIINTIFSKIAYSDIYQD</sequence>
<evidence type="ECO:0000313" key="5">
    <source>
        <dbReference type="EMBL" id="NBJ59706.1"/>
    </source>
</evidence>
<reference evidence="5" key="1">
    <citation type="submission" date="2019-10" db="EMBL/GenBank/DDBJ databases">
        <title>Short sand fly seasons in Tbilisi, Georgia, hinder development of host immunity to saliva of the visceral leishmaniasis vector Phlebotomus kandelakii.</title>
        <authorList>
            <person name="Oliveira F."/>
            <person name="Giorgobiani E."/>
            <person name="Guimaraes-Costa A.B."/>
            <person name="Abdeladhim M."/>
            <person name="Oristian J."/>
            <person name="Tskhvaradze L."/>
            <person name="Tsertsvadze N."/>
            <person name="Zakalashvili M."/>
            <person name="Valenzuela J.G."/>
            <person name="Kamhawi S."/>
        </authorList>
    </citation>
    <scope>NUCLEOTIDE SEQUENCE</scope>
    <source>
        <strain evidence="5">Wild-capture in Tbilisi</strain>
        <tissue evidence="5">Salivary glands</tissue>
    </source>
</reference>
<name>A0A6B2EBL7_9DIPT</name>
<evidence type="ECO:0000256" key="4">
    <source>
        <dbReference type="SAM" id="SignalP"/>
    </source>
</evidence>
<dbReference type="Gene3D" id="3.15.10.30">
    <property type="entry name" value="Haemolymph juvenile hormone binding protein"/>
    <property type="match status" value="1"/>
</dbReference>